<feature type="compositionally biased region" description="Low complexity" evidence="1">
    <location>
        <begin position="33"/>
        <end position="71"/>
    </location>
</feature>
<comment type="caution">
    <text evidence="4">The sequence shown here is derived from an EMBL/GenBank/DDBJ whole genome shotgun (WGS) entry which is preliminary data.</text>
</comment>
<evidence type="ECO:0000313" key="5">
    <source>
        <dbReference type="Proteomes" id="UP000037035"/>
    </source>
</evidence>
<feature type="region of interest" description="Disordered" evidence="1">
    <location>
        <begin position="33"/>
        <end position="114"/>
    </location>
</feature>
<feature type="signal peptide" evidence="3">
    <location>
        <begin position="1"/>
        <end position="24"/>
    </location>
</feature>
<evidence type="ECO:0000313" key="4">
    <source>
        <dbReference type="EMBL" id="KNZ53157.1"/>
    </source>
</evidence>
<keyword evidence="5" id="KW-1185">Reference proteome</keyword>
<evidence type="ECO:0000256" key="3">
    <source>
        <dbReference type="SAM" id="SignalP"/>
    </source>
</evidence>
<name>A0A0L6UY35_9BASI</name>
<feature type="transmembrane region" description="Helical" evidence="2">
    <location>
        <begin position="134"/>
        <end position="153"/>
    </location>
</feature>
<reference evidence="4 5" key="1">
    <citation type="submission" date="2015-08" db="EMBL/GenBank/DDBJ databases">
        <title>Next Generation Sequencing and Analysis of the Genome of Puccinia sorghi L Schw, the Causal Agent of Maize Common Rust.</title>
        <authorList>
            <person name="Rochi L."/>
            <person name="Burguener G."/>
            <person name="Darino M."/>
            <person name="Turjanski A."/>
            <person name="Kreff E."/>
            <person name="Dieguez M.J."/>
            <person name="Sacco F."/>
        </authorList>
    </citation>
    <scope>NUCLEOTIDE SEQUENCE [LARGE SCALE GENOMIC DNA]</scope>
    <source>
        <strain evidence="4 5">RO10H11247</strain>
    </source>
</reference>
<feature type="chain" id="PRO_5005568172" evidence="3">
    <location>
        <begin position="25"/>
        <end position="154"/>
    </location>
</feature>
<keyword evidence="2" id="KW-1133">Transmembrane helix</keyword>
<organism evidence="4 5">
    <name type="scientific">Puccinia sorghi</name>
    <dbReference type="NCBI Taxonomy" id="27349"/>
    <lineage>
        <taxon>Eukaryota</taxon>
        <taxon>Fungi</taxon>
        <taxon>Dikarya</taxon>
        <taxon>Basidiomycota</taxon>
        <taxon>Pucciniomycotina</taxon>
        <taxon>Pucciniomycetes</taxon>
        <taxon>Pucciniales</taxon>
        <taxon>Pucciniaceae</taxon>
        <taxon>Puccinia</taxon>
    </lineage>
</organism>
<dbReference type="Proteomes" id="UP000037035">
    <property type="component" value="Unassembled WGS sequence"/>
</dbReference>
<keyword evidence="2" id="KW-0812">Transmembrane</keyword>
<protein>
    <submittedName>
        <fullName evidence="4">Uncharacterized protein</fullName>
    </submittedName>
</protein>
<proteinExistence type="predicted"/>
<sequence length="154" mass="15360">MPPLSLKTLSLGVAILLLSTTVLGQAPERNLTIPSTATTTSSAPLQSSPPGGNLPSNSTNTPTTNGTTPTNKNAQNNTSHGNSTTPVKLTPVPDATGAAGAVPMPAPTGGKAKGRYGPDDDYIASAAPKAPAPMFSTFLVMSCTVAALAYGVIT</sequence>
<dbReference type="EMBL" id="LAVV01008308">
    <property type="protein sequence ID" value="KNZ53157.1"/>
    <property type="molecule type" value="Genomic_DNA"/>
</dbReference>
<accession>A0A0L6UY35</accession>
<keyword evidence="2" id="KW-0472">Membrane</keyword>
<dbReference type="VEuPathDB" id="FungiDB:VP01_3325g1"/>
<feature type="compositionally biased region" description="Polar residues" evidence="1">
    <location>
        <begin position="72"/>
        <end position="87"/>
    </location>
</feature>
<keyword evidence="3" id="KW-0732">Signal</keyword>
<gene>
    <name evidence="4" type="ORF">VP01_3325g1</name>
</gene>
<dbReference type="OrthoDB" id="2507326at2759"/>
<evidence type="ECO:0000256" key="1">
    <source>
        <dbReference type="SAM" id="MobiDB-lite"/>
    </source>
</evidence>
<evidence type="ECO:0000256" key="2">
    <source>
        <dbReference type="SAM" id="Phobius"/>
    </source>
</evidence>
<dbReference type="AlphaFoldDB" id="A0A0L6UY35"/>